<feature type="compositionally biased region" description="Acidic residues" evidence="2">
    <location>
        <begin position="285"/>
        <end position="295"/>
    </location>
</feature>
<proteinExistence type="inferred from homology"/>
<feature type="domain" description="Transcription factor Iwr1" evidence="3">
    <location>
        <begin position="227"/>
        <end position="289"/>
    </location>
</feature>
<evidence type="ECO:0000256" key="1">
    <source>
        <dbReference type="ARBA" id="ARBA00010218"/>
    </source>
</evidence>
<comment type="caution">
    <text evidence="4">The sequence shown here is derived from an EMBL/GenBank/DDBJ whole genome shotgun (WGS) entry which is preliminary data.</text>
</comment>
<dbReference type="PANTHER" id="PTHR31934:SF2">
    <property type="entry name" value="RNA-DIRECTED DNA METHYLATION 4"/>
    <property type="match status" value="1"/>
</dbReference>
<organism evidence="4 5">
    <name type="scientific">Castilleja foliolosa</name>
    <dbReference type="NCBI Taxonomy" id="1961234"/>
    <lineage>
        <taxon>Eukaryota</taxon>
        <taxon>Viridiplantae</taxon>
        <taxon>Streptophyta</taxon>
        <taxon>Embryophyta</taxon>
        <taxon>Tracheophyta</taxon>
        <taxon>Spermatophyta</taxon>
        <taxon>Magnoliopsida</taxon>
        <taxon>eudicotyledons</taxon>
        <taxon>Gunneridae</taxon>
        <taxon>Pentapetalae</taxon>
        <taxon>asterids</taxon>
        <taxon>lamiids</taxon>
        <taxon>Lamiales</taxon>
        <taxon>Orobanchaceae</taxon>
        <taxon>Pedicularideae</taxon>
        <taxon>Castillejinae</taxon>
        <taxon>Castilleja</taxon>
    </lineage>
</organism>
<comment type="similarity">
    <text evidence="1">Belongs to the IWR1/SLC7A6OS family.</text>
</comment>
<reference evidence="5" key="1">
    <citation type="journal article" date="2024" name="IScience">
        <title>Strigolactones Initiate the Formation of Haustorium-like Structures in Castilleja.</title>
        <authorList>
            <person name="Buerger M."/>
            <person name="Peterson D."/>
            <person name="Chory J."/>
        </authorList>
    </citation>
    <scope>NUCLEOTIDE SEQUENCE [LARGE SCALE GENOMIC DNA]</scope>
</reference>
<evidence type="ECO:0000256" key="2">
    <source>
        <dbReference type="SAM" id="MobiDB-lite"/>
    </source>
</evidence>
<dbReference type="Proteomes" id="UP001632038">
    <property type="component" value="Unassembled WGS sequence"/>
</dbReference>
<feature type="region of interest" description="Disordered" evidence="2">
    <location>
        <begin position="256"/>
        <end position="325"/>
    </location>
</feature>
<evidence type="ECO:0000313" key="4">
    <source>
        <dbReference type="EMBL" id="KAL3649184.1"/>
    </source>
</evidence>
<accession>A0ABD3E4Y3</accession>
<dbReference type="AlphaFoldDB" id="A0ABD3E4Y3"/>
<dbReference type="InterPro" id="IPR013883">
    <property type="entry name" value="TF_Iwr1_dom"/>
</dbReference>
<gene>
    <name evidence="4" type="ORF">CASFOL_005587</name>
</gene>
<dbReference type="Pfam" id="PF08574">
    <property type="entry name" value="Iwr1"/>
    <property type="match status" value="1"/>
</dbReference>
<evidence type="ECO:0000259" key="3">
    <source>
        <dbReference type="Pfam" id="PF08574"/>
    </source>
</evidence>
<sequence>MAESSSIPASSNKPVVVRVKRKAFQSALDAFWLEIHERPLKRPLLDFGKLSISDASSTIVEELKTKKILVRHVETVTSSENTFDVLQSFVPDLSSESNYKDKNDEGKRSFKTVNKQDKILVKAKQKQEALSRNARFEQIWRSRKEKKEAPEDEAIYEMCRLYDVVRVDVEEQEVQVQKQKSRDTDLDDHRMMAQYLPLLRDVLPSAAVEIESDIHDFMSKKQASADGYVYDFYAVNEDANIMESDSEIPFPLVQVNNDDEFYDGPDDSECESDDSNAENNPLNDYPEEEIFEDDEVTSRSSDEKSESESTVSGSQSEELENRSHLSMEYDELYDWTSDVDQYFEDELHSEGDDKSFC</sequence>
<evidence type="ECO:0000313" key="5">
    <source>
        <dbReference type="Proteomes" id="UP001632038"/>
    </source>
</evidence>
<protein>
    <recommendedName>
        <fullName evidence="3">Transcription factor Iwr1 domain-containing protein</fullName>
    </recommendedName>
</protein>
<dbReference type="PANTHER" id="PTHR31934">
    <property type="entry name" value="ALPHA/BETA-HYDROLASES SUPERFAMILY PROTEIN"/>
    <property type="match status" value="1"/>
</dbReference>
<feature type="compositionally biased region" description="Acidic residues" evidence="2">
    <location>
        <begin position="257"/>
        <end position="276"/>
    </location>
</feature>
<keyword evidence="5" id="KW-1185">Reference proteome</keyword>
<dbReference type="EMBL" id="JAVIJP010000007">
    <property type="protein sequence ID" value="KAL3649184.1"/>
    <property type="molecule type" value="Genomic_DNA"/>
</dbReference>
<name>A0ABD3E4Y3_9LAMI</name>
<feature type="compositionally biased region" description="Basic and acidic residues" evidence="2">
    <location>
        <begin position="296"/>
        <end position="307"/>
    </location>
</feature>